<organism evidence="3 5">
    <name type="scientific">Cucumis melo var. makuwa</name>
    <name type="common">Oriental melon</name>
    <dbReference type="NCBI Taxonomy" id="1194695"/>
    <lineage>
        <taxon>Eukaryota</taxon>
        <taxon>Viridiplantae</taxon>
        <taxon>Streptophyta</taxon>
        <taxon>Embryophyta</taxon>
        <taxon>Tracheophyta</taxon>
        <taxon>Spermatophyta</taxon>
        <taxon>Magnoliopsida</taxon>
        <taxon>eudicotyledons</taxon>
        <taxon>Gunneridae</taxon>
        <taxon>Pentapetalae</taxon>
        <taxon>rosids</taxon>
        <taxon>fabids</taxon>
        <taxon>Cucurbitales</taxon>
        <taxon>Cucurbitaceae</taxon>
        <taxon>Benincaseae</taxon>
        <taxon>Cucumis</taxon>
    </lineage>
</organism>
<evidence type="ECO:0000259" key="1">
    <source>
        <dbReference type="Pfam" id="PF20167"/>
    </source>
</evidence>
<accession>A0A5D3BU20</accession>
<sequence length="233" mass="25059">MKIVSEVGPFYPCMIRELIVNLSAEFNDPSADKFHKAHVCGVCFTISPSLLNQFLGVSLLADFTRVTPSLEQLAIELTGGTVHSWPSGDQLLAALLSVKHAILHKIGIANSLIHASTISTSLAQLIYLIGAHVPSLSSSFPLTQSGSRPSSFNIPLSSIGLVLPPVMVSRVLQVLFKESCALSVSIQNVQRVMRELTDPLSVVDLLLHDLQGLVASFVPPSYLYLPTSKVDSS</sequence>
<evidence type="ECO:0000313" key="5">
    <source>
        <dbReference type="Proteomes" id="UP000321947"/>
    </source>
</evidence>
<name>A0A5D3BU20_CUCMM</name>
<dbReference type="EMBL" id="SSTD01016048">
    <property type="protein sequence ID" value="TYK01726.1"/>
    <property type="molecule type" value="Genomic_DNA"/>
</dbReference>
<evidence type="ECO:0000313" key="2">
    <source>
        <dbReference type="EMBL" id="KAA0039574.1"/>
    </source>
</evidence>
<dbReference type="Proteomes" id="UP000321393">
    <property type="component" value="Unassembled WGS sequence"/>
</dbReference>
<feature type="domain" description="Putative plant transposon protein" evidence="1">
    <location>
        <begin position="2"/>
        <end position="132"/>
    </location>
</feature>
<comment type="caution">
    <text evidence="3">The sequence shown here is derived from an EMBL/GenBank/DDBJ whole genome shotgun (WGS) entry which is preliminary data.</text>
</comment>
<evidence type="ECO:0000313" key="4">
    <source>
        <dbReference type="Proteomes" id="UP000321393"/>
    </source>
</evidence>
<dbReference type="InterPro" id="IPR046796">
    <property type="entry name" value="Transposase_32_dom"/>
</dbReference>
<protein>
    <submittedName>
        <fullName evidence="3">Flocculation protein FLO11-like</fullName>
    </submittedName>
</protein>
<dbReference type="Proteomes" id="UP000321947">
    <property type="component" value="Unassembled WGS sequence"/>
</dbReference>
<dbReference type="AlphaFoldDB" id="A0A5D3BU20"/>
<evidence type="ECO:0000313" key="3">
    <source>
        <dbReference type="EMBL" id="TYK01726.1"/>
    </source>
</evidence>
<reference evidence="4 5" key="1">
    <citation type="submission" date="2019-08" db="EMBL/GenBank/DDBJ databases">
        <title>Draft genome sequences of two oriental melons (Cucumis melo L. var makuwa).</title>
        <authorList>
            <person name="Kwon S.-Y."/>
        </authorList>
    </citation>
    <scope>NUCLEOTIDE SEQUENCE [LARGE SCALE GENOMIC DNA]</scope>
    <source>
        <strain evidence="5">cv. Chang Bougi</strain>
        <strain evidence="4">cv. SW 3</strain>
        <tissue evidence="3">Leaf</tissue>
    </source>
</reference>
<dbReference type="EMBL" id="SSTE01018396">
    <property type="protein sequence ID" value="KAA0039574.1"/>
    <property type="molecule type" value="Genomic_DNA"/>
</dbReference>
<dbReference type="OrthoDB" id="1432796at2759"/>
<gene>
    <name evidence="3" type="ORF">E5676_scaffold775G00510</name>
    <name evidence="2" type="ORF">E6C27_scaffold744G00470</name>
</gene>
<proteinExistence type="predicted"/>
<dbReference type="Pfam" id="PF20167">
    <property type="entry name" value="Transposase_32"/>
    <property type="match status" value="1"/>
</dbReference>